<evidence type="ECO:0000256" key="1">
    <source>
        <dbReference type="ARBA" id="ARBA00022729"/>
    </source>
</evidence>
<feature type="chain" id="PRO_5035181861" evidence="2">
    <location>
        <begin position="24"/>
        <end position="225"/>
    </location>
</feature>
<accession>A0A8J7U7Z0</accession>
<dbReference type="EMBL" id="JAFREP010000047">
    <property type="protein sequence ID" value="MBO1323023.1"/>
    <property type="molecule type" value="Genomic_DNA"/>
</dbReference>
<keyword evidence="3" id="KW-0449">Lipoprotein</keyword>
<dbReference type="Proteomes" id="UP000664417">
    <property type="component" value="Unassembled WGS sequence"/>
</dbReference>
<dbReference type="InterPro" id="IPR029046">
    <property type="entry name" value="LolA/LolB/LppX"/>
</dbReference>
<dbReference type="SUPFAM" id="SSF89392">
    <property type="entry name" value="Prokaryotic lipoproteins and lipoprotein localization factors"/>
    <property type="match status" value="1"/>
</dbReference>
<evidence type="ECO:0000313" key="4">
    <source>
        <dbReference type="Proteomes" id="UP000664417"/>
    </source>
</evidence>
<comment type="caution">
    <text evidence="3">The sequence shown here is derived from an EMBL/GenBank/DDBJ whole genome shotgun (WGS) entry which is preliminary data.</text>
</comment>
<dbReference type="InterPro" id="IPR004564">
    <property type="entry name" value="OM_lipoprot_carrier_LolA-like"/>
</dbReference>
<protein>
    <submittedName>
        <fullName evidence="3">Outer membrane lipoprotein carrier protein LolA</fullName>
    </submittedName>
</protein>
<reference evidence="3" key="1">
    <citation type="submission" date="2021-03" db="EMBL/GenBank/DDBJ databases">
        <authorList>
            <person name="Wang G."/>
        </authorList>
    </citation>
    <scope>NUCLEOTIDE SEQUENCE</scope>
    <source>
        <strain evidence="3">KCTC 12899</strain>
    </source>
</reference>
<proteinExistence type="predicted"/>
<keyword evidence="1 2" id="KW-0732">Signal</keyword>
<dbReference type="Gene3D" id="2.50.20.10">
    <property type="entry name" value="Lipoprotein localisation LolA/LolB/LppX"/>
    <property type="match status" value="1"/>
</dbReference>
<organism evidence="3 4">
    <name type="scientific">Acanthopleuribacter pedis</name>
    <dbReference type="NCBI Taxonomy" id="442870"/>
    <lineage>
        <taxon>Bacteria</taxon>
        <taxon>Pseudomonadati</taxon>
        <taxon>Acidobacteriota</taxon>
        <taxon>Holophagae</taxon>
        <taxon>Acanthopleuribacterales</taxon>
        <taxon>Acanthopleuribacteraceae</taxon>
        <taxon>Acanthopleuribacter</taxon>
    </lineage>
</organism>
<dbReference type="AlphaFoldDB" id="A0A8J7U7Z0"/>
<dbReference type="RefSeq" id="WP_207862995.1">
    <property type="nucleotide sequence ID" value="NZ_JAFREP010000047.1"/>
</dbReference>
<evidence type="ECO:0000313" key="3">
    <source>
        <dbReference type="EMBL" id="MBO1323023.1"/>
    </source>
</evidence>
<sequence>MKTFRFAMVWVGLMSALTGVPLAAQAPADLLQHPVAVEHPGLTKISQQLQETPVVRARFEQEKKIKALRRPLRSSGRFLFARDHGLYWHTLQPFDTQLVINEAGMVQKENGAVTLDISVEDRPIIHSFTKVFMALFAGDKEQLAKTFDLFLVEEEGEWWLGLKPKRRILKKVMDHIRLKGDLHLEEIHFIEKSGDQTIMKLTGVSVDPPQLSDDERDLLHVSGGE</sequence>
<gene>
    <name evidence="3" type="ORF">J3U88_31445</name>
</gene>
<dbReference type="Pfam" id="PF03548">
    <property type="entry name" value="LolA"/>
    <property type="match status" value="1"/>
</dbReference>
<keyword evidence="4" id="KW-1185">Reference proteome</keyword>
<name>A0A8J7U7Z0_9BACT</name>
<evidence type="ECO:0000256" key="2">
    <source>
        <dbReference type="SAM" id="SignalP"/>
    </source>
</evidence>
<dbReference type="CDD" id="cd16325">
    <property type="entry name" value="LolA"/>
    <property type="match status" value="1"/>
</dbReference>
<feature type="signal peptide" evidence="2">
    <location>
        <begin position="1"/>
        <end position="23"/>
    </location>
</feature>